<keyword evidence="1" id="KW-0540">Nuclease</keyword>
<evidence type="ECO:0000313" key="1">
    <source>
        <dbReference type="EMBL" id="RAR00946.1"/>
    </source>
</evidence>
<dbReference type="GO" id="GO:0004519">
    <property type="term" value="F:endonuclease activity"/>
    <property type="evidence" value="ECO:0007669"/>
    <property type="project" value="UniProtKB-KW"/>
</dbReference>
<proteinExistence type="predicted"/>
<dbReference type="EMBL" id="QGDH01000310">
    <property type="protein sequence ID" value="RAR00946.1"/>
    <property type="molecule type" value="Genomic_DNA"/>
</dbReference>
<keyword evidence="2" id="KW-1185">Reference proteome</keyword>
<comment type="caution">
    <text evidence="1">The sequence shown here is derived from an EMBL/GenBank/DDBJ whole genome shotgun (WGS) entry which is preliminary data.</text>
</comment>
<name>A0A364MRR0_STELY</name>
<evidence type="ECO:0000313" key="2">
    <source>
        <dbReference type="Proteomes" id="UP000249619"/>
    </source>
</evidence>
<protein>
    <submittedName>
        <fullName evidence="1">DDE superfamily endonuclease</fullName>
    </submittedName>
</protein>
<dbReference type="Proteomes" id="UP000249619">
    <property type="component" value="Unassembled WGS sequence"/>
</dbReference>
<dbReference type="AlphaFoldDB" id="A0A364MRR0"/>
<reference evidence="2" key="1">
    <citation type="submission" date="2018-05" db="EMBL/GenBank/DDBJ databases">
        <title>Draft genome sequence of Stemphylium lycopersici strain CIDEFI 213.</title>
        <authorList>
            <person name="Medina R."/>
            <person name="Franco M.E.E."/>
            <person name="Lucentini C.G."/>
            <person name="Saparrat M.C.N."/>
            <person name="Balatti P.A."/>
        </authorList>
    </citation>
    <scope>NUCLEOTIDE SEQUENCE [LARGE SCALE GENOMIC DNA]</scope>
    <source>
        <strain evidence="2">CIDEFI 213</strain>
    </source>
</reference>
<keyword evidence="1" id="KW-0378">Hydrolase</keyword>
<accession>A0A364MRR0</accession>
<dbReference type="STRING" id="183478.A0A364MRR0"/>
<organism evidence="1 2">
    <name type="scientific">Stemphylium lycopersici</name>
    <name type="common">Tomato gray leaf spot disease fungus</name>
    <name type="synonym">Thyrospora lycopersici</name>
    <dbReference type="NCBI Taxonomy" id="183478"/>
    <lineage>
        <taxon>Eukaryota</taxon>
        <taxon>Fungi</taxon>
        <taxon>Dikarya</taxon>
        <taxon>Ascomycota</taxon>
        <taxon>Pezizomycotina</taxon>
        <taxon>Dothideomycetes</taxon>
        <taxon>Pleosporomycetidae</taxon>
        <taxon>Pleosporales</taxon>
        <taxon>Pleosporineae</taxon>
        <taxon>Pleosporaceae</taxon>
        <taxon>Stemphylium</taxon>
    </lineage>
</organism>
<gene>
    <name evidence="1" type="ORF">DDE83_009017</name>
</gene>
<sequence>MLLDLDTRGFAPTYDALCAALVRSAFKAAFDRSFMPANICSAFRGAGLVPLDPDAVLSKLDVQLRTPTLAALLEAPWEACTPSNAINQLKKGAEVIMLLAELMRD</sequence>
<keyword evidence="1" id="KW-0255">Endonuclease</keyword>